<dbReference type="PANTHER" id="PTHR43537:SF5">
    <property type="entry name" value="UXU OPERON TRANSCRIPTIONAL REGULATOR"/>
    <property type="match status" value="1"/>
</dbReference>
<evidence type="ECO:0000256" key="1">
    <source>
        <dbReference type="ARBA" id="ARBA00023015"/>
    </source>
</evidence>
<evidence type="ECO:0000259" key="4">
    <source>
        <dbReference type="PROSITE" id="PS50949"/>
    </source>
</evidence>
<evidence type="ECO:0000256" key="2">
    <source>
        <dbReference type="ARBA" id="ARBA00023125"/>
    </source>
</evidence>
<dbReference type="EMBL" id="FLUN01000001">
    <property type="protein sequence ID" value="SBW09536.1"/>
    <property type="molecule type" value="Genomic_DNA"/>
</dbReference>
<accession>A0A212KCW8</accession>
<proteinExistence type="predicted"/>
<dbReference type="SMART" id="SM00345">
    <property type="entry name" value="HTH_GNTR"/>
    <property type="match status" value="1"/>
</dbReference>
<dbReference type="InterPro" id="IPR036388">
    <property type="entry name" value="WH-like_DNA-bd_sf"/>
</dbReference>
<dbReference type="InterPro" id="IPR036390">
    <property type="entry name" value="WH_DNA-bd_sf"/>
</dbReference>
<dbReference type="SUPFAM" id="SSF48008">
    <property type="entry name" value="GntR ligand-binding domain-like"/>
    <property type="match status" value="1"/>
</dbReference>
<dbReference type="PRINTS" id="PR00035">
    <property type="entry name" value="HTHGNTR"/>
</dbReference>
<dbReference type="InterPro" id="IPR000524">
    <property type="entry name" value="Tscrpt_reg_HTH_GntR"/>
</dbReference>
<dbReference type="InterPro" id="IPR011711">
    <property type="entry name" value="GntR_C"/>
</dbReference>
<keyword evidence="1" id="KW-0805">Transcription regulation</keyword>
<dbReference type="GO" id="GO:0003700">
    <property type="term" value="F:DNA-binding transcription factor activity"/>
    <property type="evidence" value="ECO:0007669"/>
    <property type="project" value="InterPro"/>
</dbReference>
<dbReference type="SMART" id="SM00895">
    <property type="entry name" value="FCD"/>
    <property type="match status" value="1"/>
</dbReference>
<reference evidence="5" key="1">
    <citation type="submission" date="2016-04" db="EMBL/GenBank/DDBJ databases">
        <authorList>
            <person name="Evans L.H."/>
            <person name="Alamgir A."/>
            <person name="Owens N."/>
            <person name="Weber N.D."/>
            <person name="Virtaneva K."/>
            <person name="Barbian K."/>
            <person name="Babar A."/>
            <person name="Rosenke K."/>
        </authorList>
    </citation>
    <scope>NUCLEOTIDE SEQUENCE</scope>
    <source>
        <strain evidence="5">86</strain>
    </source>
</reference>
<dbReference type="InterPro" id="IPR008920">
    <property type="entry name" value="TF_FadR/GntR_C"/>
</dbReference>
<feature type="domain" description="HTH gntR-type" evidence="4">
    <location>
        <begin position="20"/>
        <end position="88"/>
    </location>
</feature>
<dbReference type="AlphaFoldDB" id="A0A212KCW8"/>
<organism evidence="5">
    <name type="scientific">uncultured Eubacteriales bacterium</name>
    <dbReference type="NCBI Taxonomy" id="172733"/>
    <lineage>
        <taxon>Bacteria</taxon>
        <taxon>Bacillati</taxon>
        <taxon>Bacillota</taxon>
        <taxon>Clostridia</taxon>
        <taxon>Eubacteriales</taxon>
        <taxon>environmental samples</taxon>
    </lineage>
</organism>
<dbReference type="Pfam" id="PF00392">
    <property type="entry name" value="GntR"/>
    <property type="match status" value="1"/>
</dbReference>
<dbReference type="PROSITE" id="PS50949">
    <property type="entry name" value="HTH_GNTR"/>
    <property type="match status" value="1"/>
</dbReference>
<gene>
    <name evidence="5" type="ORF">KL86CLO1_12679</name>
</gene>
<dbReference type="CDD" id="cd07377">
    <property type="entry name" value="WHTH_GntR"/>
    <property type="match status" value="1"/>
</dbReference>
<dbReference type="PANTHER" id="PTHR43537">
    <property type="entry name" value="TRANSCRIPTIONAL REGULATOR, GNTR FAMILY"/>
    <property type="match status" value="1"/>
</dbReference>
<keyword evidence="3" id="KW-0804">Transcription</keyword>
<sequence>MENEHSPHHAYARRAKISRVSIVDQVCASIKQDIAEGVWKAGDRLPTEAEFAELFGVNRLSVRMALQKLSTLGIIETRVGEGSFVKDFSLKPVLSEIAVFLADDEKLHEVQQLRNLLEGECMNLAILNASDQEKAELKEILDHYNACTVRYDGDIDNTELLEELVEADFAFHYKVVKMSHNSLYKDVYYMVQQLIHSHITQLLSTRARRRKQAGLSAKLPDDTHARIYEGLMNADVEAVRRAREETLGIQPLHGTDVFD</sequence>
<dbReference type="Gene3D" id="1.20.120.530">
    <property type="entry name" value="GntR ligand-binding domain-like"/>
    <property type="match status" value="1"/>
</dbReference>
<dbReference type="SUPFAM" id="SSF46785">
    <property type="entry name" value="Winged helix' DNA-binding domain"/>
    <property type="match status" value="1"/>
</dbReference>
<dbReference type="Pfam" id="PF07729">
    <property type="entry name" value="FCD"/>
    <property type="match status" value="1"/>
</dbReference>
<evidence type="ECO:0000256" key="3">
    <source>
        <dbReference type="ARBA" id="ARBA00023163"/>
    </source>
</evidence>
<name>A0A212KCW8_9FIRM</name>
<protein>
    <submittedName>
        <fullName evidence="5">Regulatory protein GntR HTH</fullName>
    </submittedName>
</protein>
<dbReference type="GO" id="GO:0003677">
    <property type="term" value="F:DNA binding"/>
    <property type="evidence" value="ECO:0007669"/>
    <property type="project" value="UniProtKB-KW"/>
</dbReference>
<dbReference type="Gene3D" id="1.10.10.10">
    <property type="entry name" value="Winged helix-like DNA-binding domain superfamily/Winged helix DNA-binding domain"/>
    <property type="match status" value="1"/>
</dbReference>
<keyword evidence="2" id="KW-0238">DNA-binding</keyword>
<evidence type="ECO:0000313" key="5">
    <source>
        <dbReference type="EMBL" id="SBW09536.1"/>
    </source>
</evidence>